<proteinExistence type="predicted"/>
<feature type="region of interest" description="Disordered" evidence="1">
    <location>
        <begin position="355"/>
        <end position="418"/>
    </location>
</feature>
<feature type="compositionally biased region" description="Polar residues" evidence="1">
    <location>
        <begin position="405"/>
        <end position="418"/>
    </location>
</feature>
<accession>A0ABV9M964</accession>
<dbReference type="RefSeq" id="WP_377276307.1">
    <property type="nucleotide sequence ID" value="NZ_JBHSGL010000002.1"/>
</dbReference>
<protein>
    <submittedName>
        <fullName evidence="3">Flagellar hook-length control protein FliK</fullName>
    </submittedName>
</protein>
<keyword evidence="3" id="KW-0969">Cilium</keyword>
<dbReference type="Gene3D" id="3.30.750.140">
    <property type="match status" value="1"/>
</dbReference>
<evidence type="ECO:0000313" key="3">
    <source>
        <dbReference type="EMBL" id="MFC4711660.1"/>
    </source>
</evidence>
<dbReference type="EMBL" id="JBHSGL010000002">
    <property type="protein sequence ID" value="MFC4711660.1"/>
    <property type="molecule type" value="Genomic_DNA"/>
</dbReference>
<gene>
    <name evidence="3" type="ORF">ACFO5U_02235</name>
</gene>
<keyword evidence="3" id="KW-0966">Cell projection</keyword>
<dbReference type="CDD" id="cd17470">
    <property type="entry name" value="T3SS_Flik_C"/>
    <property type="match status" value="1"/>
</dbReference>
<dbReference type="InterPro" id="IPR038610">
    <property type="entry name" value="FliK-like_C_sf"/>
</dbReference>
<reference evidence="4" key="1">
    <citation type="journal article" date="2019" name="Int. J. Syst. Evol. Microbiol.">
        <title>The Global Catalogue of Microorganisms (GCM) 10K type strain sequencing project: providing services to taxonomists for standard genome sequencing and annotation.</title>
        <authorList>
            <consortium name="The Broad Institute Genomics Platform"/>
            <consortium name="The Broad Institute Genome Sequencing Center for Infectious Disease"/>
            <person name="Wu L."/>
            <person name="Ma J."/>
        </authorList>
    </citation>
    <scope>NUCLEOTIDE SEQUENCE [LARGE SCALE GENOMIC DNA]</scope>
    <source>
        <strain evidence="4">CGMCC 1.12151</strain>
    </source>
</reference>
<keyword evidence="3" id="KW-0282">Flagellum</keyword>
<keyword evidence="4" id="KW-1185">Reference proteome</keyword>
<evidence type="ECO:0000313" key="4">
    <source>
        <dbReference type="Proteomes" id="UP001595932"/>
    </source>
</evidence>
<dbReference type="Pfam" id="PF02120">
    <property type="entry name" value="Flg_hook"/>
    <property type="match status" value="1"/>
</dbReference>
<feature type="domain" description="Flagellar hook-length control protein-like C-terminal" evidence="2">
    <location>
        <begin position="288"/>
        <end position="363"/>
    </location>
</feature>
<comment type="caution">
    <text evidence="3">The sequence shown here is derived from an EMBL/GenBank/DDBJ whole genome shotgun (WGS) entry which is preliminary data.</text>
</comment>
<dbReference type="Proteomes" id="UP001595932">
    <property type="component" value="Unassembled WGS sequence"/>
</dbReference>
<dbReference type="InterPro" id="IPR021136">
    <property type="entry name" value="Flagellar_hook_control-like_C"/>
</dbReference>
<name>A0ABV9M964_9BACL</name>
<evidence type="ECO:0000259" key="2">
    <source>
        <dbReference type="Pfam" id="PF02120"/>
    </source>
</evidence>
<sequence length="418" mass="45382">MNVLQSTLAVRAAAPPMLSKQSDHSEVAAQFGELLGSLIPEQPDQQASEQLPLADITSALAQLAELPSEQLTEKQKELQYAIFQLLGDTDGEQLAAAVKEHSSDEKTQQRLLALLEQVKSVLLATKEFAQPGPFTGVTEKEFPAAEQTPIKAMRPLVELLEQLEQPLALTEKMILLKESIPQKPETRLAFAQAPQSWLHITTRAMAEAADKPLAPLEQAEPALPELNSNIQPEQHAQPAKAEILPQAAIMPASVHATKPVDTAVRQVPVQKLADTLSEWIASPARLSTAGNETRLRINIFPEHLGHLEILVSVAGGKLTAQITVSQGAAKEAVELQLNQLRLSLGQQGVEIERLEVREDRSPQEFQQQPQRREPRFSNPSGSGGAGSGSGEQLADDVELAKQHTNRPSAATDQVNYTV</sequence>
<organism evidence="3 4">
    <name type="scientific">Planococcus dechangensis</name>
    <dbReference type="NCBI Taxonomy" id="1176255"/>
    <lineage>
        <taxon>Bacteria</taxon>
        <taxon>Bacillati</taxon>
        <taxon>Bacillota</taxon>
        <taxon>Bacilli</taxon>
        <taxon>Bacillales</taxon>
        <taxon>Caryophanaceae</taxon>
        <taxon>Planococcus</taxon>
    </lineage>
</organism>
<evidence type="ECO:0000256" key="1">
    <source>
        <dbReference type="SAM" id="MobiDB-lite"/>
    </source>
</evidence>